<feature type="region of interest" description="Disordered" evidence="1">
    <location>
        <begin position="392"/>
        <end position="437"/>
    </location>
</feature>
<dbReference type="GeneTree" id="ENSGT00390000002823"/>
<reference evidence="2" key="2">
    <citation type="submission" date="2025-09" db="UniProtKB">
        <authorList>
            <consortium name="Ensembl"/>
        </authorList>
    </citation>
    <scope>IDENTIFICATION</scope>
</reference>
<dbReference type="STRING" id="1676925.ENSPKIP00000019037"/>
<dbReference type="InterPro" id="IPR027968">
    <property type="entry name" value="JHY"/>
</dbReference>
<dbReference type="GO" id="GO:0035082">
    <property type="term" value="P:axoneme assembly"/>
    <property type="evidence" value="ECO:0007669"/>
    <property type="project" value="TreeGrafter"/>
</dbReference>
<name>A0A3B3RK86_9TELE</name>
<accession>A0A3B3RK86</accession>
<evidence type="ECO:0000256" key="1">
    <source>
        <dbReference type="SAM" id="MobiDB-lite"/>
    </source>
</evidence>
<protein>
    <submittedName>
        <fullName evidence="2">Junctional cadherin complex regulator</fullName>
    </submittedName>
</protein>
<dbReference type="OrthoDB" id="10057281at2759"/>
<feature type="region of interest" description="Disordered" evidence="1">
    <location>
        <begin position="598"/>
        <end position="648"/>
    </location>
</feature>
<reference evidence="2" key="1">
    <citation type="submission" date="2025-08" db="UniProtKB">
        <authorList>
            <consortium name="Ensembl"/>
        </authorList>
    </citation>
    <scope>IDENTIFICATION</scope>
</reference>
<organism evidence="2 3">
    <name type="scientific">Paramormyrops kingsleyae</name>
    <dbReference type="NCBI Taxonomy" id="1676925"/>
    <lineage>
        <taxon>Eukaryota</taxon>
        <taxon>Metazoa</taxon>
        <taxon>Chordata</taxon>
        <taxon>Craniata</taxon>
        <taxon>Vertebrata</taxon>
        <taxon>Euteleostomi</taxon>
        <taxon>Actinopterygii</taxon>
        <taxon>Neopterygii</taxon>
        <taxon>Teleostei</taxon>
        <taxon>Osteoglossocephala</taxon>
        <taxon>Osteoglossomorpha</taxon>
        <taxon>Osteoglossiformes</taxon>
        <taxon>Mormyridae</taxon>
        <taxon>Paramormyrops</taxon>
    </lineage>
</organism>
<dbReference type="Ensembl" id="ENSPKIT00000035879.1">
    <property type="protein sequence ID" value="ENSPKIP00000019037.1"/>
    <property type="gene ID" value="ENSPKIG00000004366.1"/>
</dbReference>
<dbReference type="AlphaFoldDB" id="A0A3B3RK86"/>
<dbReference type="GeneID" id="111855692"/>
<proteinExistence type="predicted"/>
<feature type="region of interest" description="Disordered" evidence="1">
    <location>
        <begin position="12"/>
        <end position="41"/>
    </location>
</feature>
<dbReference type="Proteomes" id="UP000261540">
    <property type="component" value="Unplaced"/>
</dbReference>
<feature type="compositionally biased region" description="Basic and acidic residues" evidence="1">
    <location>
        <begin position="340"/>
        <end position="349"/>
    </location>
</feature>
<dbReference type="CTD" id="79864"/>
<dbReference type="KEGG" id="pki:111855692"/>
<dbReference type="PANTHER" id="PTHR14726:SF1">
    <property type="entry name" value="JHY PROTEIN HOMOLOG"/>
    <property type="match status" value="1"/>
</dbReference>
<evidence type="ECO:0000313" key="3">
    <source>
        <dbReference type="Proteomes" id="UP000261540"/>
    </source>
</evidence>
<dbReference type="Pfam" id="PF15261">
    <property type="entry name" value="JHY"/>
    <property type="match status" value="1"/>
</dbReference>
<feature type="compositionally biased region" description="Polar residues" evidence="1">
    <location>
        <begin position="625"/>
        <end position="641"/>
    </location>
</feature>
<feature type="region of interest" description="Disordered" evidence="1">
    <location>
        <begin position="335"/>
        <end position="363"/>
    </location>
</feature>
<dbReference type="PANTHER" id="PTHR14726">
    <property type="entry name" value="JHY PROTEIN HOMOLOG"/>
    <property type="match status" value="1"/>
</dbReference>
<dbReference type="RefSeq" id="XP_023690694.1">
    <property type="nucleotide sequence ID" value="XM_023834926.1"/>
</dbReference>
<feature type="compositionally biased region" description="Basic and acidic residues" evidence="1">
    <location>
        <begin position="392"/>
        <end position="404"/>
    </location>
</feature>
<evidence type="ECO:0000313" key="2">
    <source>
        <dbReference type="Ensembl" id="ENSPKIP00000019037.1"/>
    </source>
</evidence>
<keyword evidence="3" id="KW-1185">Reference proteome</keyword>
<sequence length="837" mass="93936">MATMLFTSLEMDNGENLWDSLESDTESLAQEKQRRKFQNDRIQGLDVEENLICTQQAGDGGDGEEEDEDDDYIYDSLDMAVRKDNNAAIHQVQQTEGGNERQNNLKDEYADLRYDPNWRTNFGGAEFFEEGNQHFLLGKESHLGEVSEGEPWEMRKSVRTVEKKGMSISGRVPIVAFKTEKAGESLSAKSKIPTTPYHLLEQQCLGTQPKLLSPGHQWFSETLDQEISDCNSGSWYLVKNQKPSDAEQVYFSKPHVTVENSNEGRPGRYESCKQNCTQTSERTKMMRNGILPNLKHSQQSSTMKEPAAKQDIVEKNKRTLGVSAAQQGSYLWTHKQRGGKGYDKQKVSEPAEDVSSIASQGSRGNVIDAEHRWQQQAQELKCFNNKNVLKSERQAHSGRPEKVGVLRPPAVGDRQNVHDGPESSGPGHIPTTREHSQGHAEVLVIDDGDSSSMSGVSWLSTPPVDRRIPSINRNVGLKVPADVMPFLNHGPPQAGTGPFIPWGPTWAPPWADGPGIYHLHLVNARFADQPSSPQMVPHYTPKLLAHSSRATLPPPAPTLDRASVQHRLGRHFPHQDSGGTEHCGTVLFVNQDASAAKKTDLSRARILPTKQSVTQESRQDDPGDQYTTLQYERNCGPNTRHTPADTGPYLVLPPIGQPAGGDSEHFNTIRRSSSEGYLAQMEKQKKLKERMGYKAYTLKDYKSLQKDINLGGLGPNYKLAEITVEKMQRQRLYSNAVREQNREMSRNLALLAKPSVGRENKDLLPRRKALEYARTIPKPKLPPQPKKREFPMKENFTEHAQYLEDLDISQLVALEMLQKRHEEEKKAVALFRALPTM</sequence>